<gene>
    <name evidence="2" type="ORF">JMA39_20265</name>
</gene>
<sequence length="216" mass="23733">MYKALRTYASIALLIFSVPALAEEVARVTLENGATVKLNDDFTWEYVILESQTKPDTAVPVTLPATVGAVVVAESNAPTTVEVTPTPAAATTETLTSNAIAQSALLKSTAKGGVKVSLLNSQWDEDGRLGLTFELNSNSPEHYVMIELEISLFADSGALINKETVKVWQAIFRMPDTYLRKGQTRDSRIFWIEGIDKAQWTKQLMSLKMGEMDSRM</sequence>
<proteinExistence type="predicted"/>
<feature type="chain" id="PRO_5045716476" evidence="1">
    <location>
        <begin position="23"/>
        <end position="216"/>
    </location>
</feature>
<accession>A0ABS1T4C0</accession>
<name>A0ABS1T4C0_9GAMM</name>
<dbReference type="Proteomes" id="UP000604898">
    <property type="component" value="Unassembled WGS sequence"/>
</dbReference>
<dbReference type="RefSeq" id="WP_202723703.1">
    <property type="nucleotide sequence ID" value="NZ_BPEX01000004.1"/>
</dbReference>
<keyword evidence="3" id="KW-1185">Reference proteome</keyword>
<dbReference type="InterPro" id="IPR021501">
    <property type="entry name" value="DUF3157"/>
</dbReference>
<evidence type="ECO:0000313" key="3">
    <source>
        <dbReference type="Proteomes" id="UP000604898"/>
    </source>
</evidence>
<evidence type="ECO:0000313" key="2">
    <source>
        <dbReference type="EMBL" id="MBL4915430.1"/>
    </source>
</evidence>
<dbReference type="Pfam" id="PF11355">
    <property type="entry name" value="DUF3157"/>
    <property type="match status" value="1"/>
</dbReference>
<keyword evidence="1" id="KW-0732">Signal</keyword>
<organism evidence="2 3">
    <name type="scientific">Shewanella schlegeliana</name>
    <dbReference type="NCBI Taxonomy" id="190308"/>
    <lineage>
        <taxon>Bacteria</taxon>
        <taxon>Pseudomonadati</taxon>
        <taxon>Pseudomonadota</taxon>
        <taxon>Gammaproteobacteria</taxon>
        <taxon>Alteromonadales</taxon>
        <taxon>Shewanellaceae</taxon>
        <taxon>Shewanella</taxon>
    </lineage>
</organism>
<protein>
    <submittedName>
        <fullName evidence="2">DUF3157 family protein</fullName>
    </submittedName>
</protein>
<reference evidence="2 3" key="1">
    <citation type="submission" date="2021-01" db="EMBL/GenBank/DDBJ databases">
        <title>Genome sequence of Shewanella schlegeliana JCM 11561.</title>
        <authorList>
            <person name="Zhang H."/>
            <person name="Li C."/>
        </authorList>
    </citation>
    <scope>NUCLEOTIDE SEQUENCE [LARGE SCALE GENOMIC DNA]</scope>
    <source>
        <strain evidence="2 3">JCM 11561</strain>
    </source>
</reference>
<feature type="signal peptide" evidence="1">
    <location>
        <begin position="1"/>
        <end position="22"/>
    </location>
</feature>
<comment type="caution">
    <text evidence="2">The sequence shown here is derived from an EMBL/GenBank/DDBJ whole genome shotgun (WGS) entry which is preliminary data.</text>
</comment>
<dbReference type="EMBL" id="JAESVD010000016">
    <property type="protein sequence ID" value="MBL4915430.1"/>
    <property type="molecule type" value="Genomic_DNA"/>
</dbReference>
<evidence type="ECO:0000256" key="1">
    <source>
        <dbReference type="SAM" id="SignalP"/>
    </source>
</evidence>